<dbReference type="EMBL" id="LHQR01000020">
    <property type="protein sequence ID" value="KXG52876.1"/>
    <property type="molecule type" value="Genomic_DNA"/>
</dbReference>
<dbReference type="AlphaFoldDB" id="A0A135LVA0"/>
<comment type="caution">
    <text evidence="2">The sequence shown here is derived from an EMBL/GenBank/DDBJ whole genome shotgun (WGS) entry which is preliminary data.</text>
</comment>
<keyword evidence="3" id="KW-1185">Reference proteome</keyword>
<protein>
    <submittedName>
        <fullName evidence="2">Heterokaryon incompatibility</fullName>
    </submittedName>
</protein>
<gene>
    <name evidence="2" type="ORF">PGRI_081320</name>
</gene>
<dbReference type="PANTHER" id="PTHR39596">
    <property type="match status" value="1"/>
</dbReference>
<accession>A0A135LVA0</accession>
<name>A0A135LVA0_PENPA</name>
<dbReference type="Proteomes" id="UP000070168">
    <property type="component" value="Unassembled WGS sequence"/>
</dbReference>
<evidence type="ECO:0000259" key="1">
    <source>
        <dbReference type="Pfam" id="PF06985"/>
    </source>
</evidence>
<reference evidence="2 3" key="1">
    <citation type="journal article" date="2016" name="BMC Genomics">
        <title>Genome sequencing and secondary metabolism of the postharvest pathogen Penicillium griseofulvum.</title>
        <authorList>
            <person name="Banani H."/>
            <person name="Marcet-Houben M."/>
            <person name="Ballester A.R."/>
            <person name="Abbruscato P."/>
            <person name="Gonzalez-Candelas L."/>
            <person name="Gabaldon T."/>
            <person name="Spadaro D."/>
        </authorList>
    </citation>
    <scope>NUCLEOTIDE SEQUENCE [LARGE SCALE GENOMIC DNA]</scope>
    <source>
        <strain evidence="2 3">PG3</strain>
    </source>
</reference>
<proteinExistence type="predicted"/>
<dbReference type="PANTHER" id="PTHR39596:SF2">
    <property type="entry name" value="HET DOMAIN PROTEIN (AFU_ORTHOLOGUE AFUA_1G17550)-RELATED"/>
    <property type="match status" value="1"/>
</dbReference>
<dbReference type="STRING" id="5078.A0A135LVA0"/>
<feature type="domain" description="Heterokaryon incompatibility" evidence="1">
    <location>
        <begin position="52"/>
        <end position="133"/>
    </location>
</feature>
<dbReference type="OrthoDB" id="4369831at2759"/>
<sequence>MDMCLGRRELEVELSTLAKILLCDQIPLICIETPTQGKKTLSIKPLQASMPYVAISHVWSDGLGNLQRNSLPECQFNRLRDLARSSNLITPEIELIWIDTLCIPPDSADSDNAQRAALQRMREVYEGATAVLVLDYWLTSCHISDLSPSEILMRIFHSNWNRRLWTYQEGAIAKKLIFQFQDSAVDIDDLFQEFLKDRNIFIDLTLRNTLTIKYRSLRHFGRNATGVAEDEALCLATLMGLDMQRVLEYPPKLRMQAFWGMLGDVPSDILLHNGDRMSENGLRWAPKSLLISRSSSNFNHEGRYVPVKSTIGVPFAHITPKGLKFQQSGLVFNVYKTYLGTALWLIDDKRVHHSFHSTFSDQQLLQLKSCYITDEPRKIPAIQPLSAYGTTKLAFISMTVPGPQHGVRKRVGILAAILYESEGVLYGKKIATALDELDENQVPVIEMAKMVLMKN</sequence>
<dbReference type="GeneID" id="63711146"/>
<evidence type="ECO:0000313" key="2">
    <source>
        <dbReference type="EMBL" id="KXG52876.1"/>
    </source>
</evidence>
<dbReference type="InterPro" id="IPR010730">
    <property type="entry name" value="HET"/>
</dbReference>
<dbReference type="Pfam" id="PF06985">
    <property type="entry name" value="HET"/>
    <property type="match status" value="1"/>
</dbReference>
<dbReference type="RefSeq" id="XP_040651411.1">
    <property type="nucleotide sequence ID" value="XM_040795846.1"/>
</dbReference>
<evidence type="ECO:0000313" key="3">
    <source>
        <dbReference type="Proteomes" id="UP000070168"/>
    </source>
</evidence>
<organism evidence="2 3">
    <name type="scientific">Penicillium patulum</name>
    <name type="common">Penicillium griseofulvum</name>
    <dbReference type="NCBI Taxonomy" id="5078"/>
    <lineage>
        <taxon>Eukaryota</taxon>
        <taxon>Fungi</taxon>
        <taxon>Dikarya</taxon>
        <taxon>Ascomycota</taxon>
        <taxon>Pezizomycotina</taxon>
        <taxon>Eurotiomycetes</taxon>
        <taxon>Eurotiomycetidae</taxon>
        <taxon>Eurotiales</taxon>
        <taxon>Aspergillaceae</taxon>
        <taxon>Penicillium</taxon>
    </lineage>
</organism>